<evidence type="ECO:0000256" key="1">
    <source>
        <dbReference type="ARBA" id="ARBA00023125"/>
    </source>
</evidence>
<dbReference type="PANTHER" id="PTHR43479:SF11">
    <property type="entry name" value="ACREF_ENVCD OPERON REPRESSOR-RELATED"/>
    <property type="match status" value="1"/>
</dbReference>
<sequence>MAVSIGTSLKGSNDKSSSTNAAGPREDRRVRRTKQALRSSLVRLMRNKSLSDITTSELCRTADLNRNTFYAHYKSPMDVFEEIADEYFETISALMRDLDTASLFDVTCAILQATKSNRMFALVLTQGAGSSSDLARRLWGVSREHWFDVWDNKAARIPEHVKERVFTFAANGYTASLIAWVLSGMHEDIEDLARTMTDMSIAAIRAGLQRHMPSNSTQSA</sequence>
<dbReference type="EMBL" id="WPCR01000019">
    <property type="protein sequence ID" value="NHM14998.1"/>
    <property type="molecule type" value="Genomic_DNA"/>
</dbReference>
<dbReference type="InterPro" id="IPR039532">
    <property type="entry name" value="TetR_C_Firmicutes"/>
</dbReference>
<dbReference type="InterPro" id="IPR009057">
    <property type="entry name" value="Homeodomain-like_sf"/>
</dbReference>
<dbReference type="Gene3D" id="1.10.357.10">
    <property type="entry name" value="Tetracycline Repressor, domain 2"/>
    <property type="match status" value="1"/>
</dbReference>
<evidence type="ECO:0000313" key="5">
    <source>
        <dbReference type="EMBL" id="NHM14998.1"/>
    </source>
</evidence>
<evidence type="ECO:0000256" key="3">
    <source>
        <dbReference type="SAM" id="MobiDB-lite"/>
    </source>
</evidence>
<dbReference type="PROSITE" id="PS50977">
    <property type="entry name" value="HTH_TETR_2"/>
    <property type="match status" value="1"/>
</dbReference>
<organism evidence="5 6">
    <name type="scientific">Xiamenia xianingshaonis</name>
    <dbReference type="NCBI Taxonomy" id="2682776"/>
    <lineage>
        <taxon>Bacteria</taxon>
        <taxon>Bacillati</taxon>
        <taxon>Actinomycetota</taxon>
        <taxon>Coriobacteriia</taxon>
        <taxon>Eggerthellales</taxon>
        <taxon>Eggerthellaceae</taxon>
        <taxon>Xiamenia</taxon>
    </lineage>
</organism>
<evidence type="ECO:0000256" key="2">
    <source>
        <dbReference type="PROSITE-ProRule" id="PRU00335"/>
    </source>
</evidence>
<name>A0ABX0IPD5_9ACTN</name>
<dbReference type="SUPFAM" id="SSF46689">
    <property type="entry name" value="Homeodomain-like"/>
    <property type="match status" value="1"/>
</dbReference>
<dbReference type="InterPro" id="IPR001647">
    <property type="entry name" value="HTH_TetR"/>
</dbReference>
<evidence type="ECO:0000313" key="6">
    <source>
        <dbReference type="Proteomes" id="UP000636394"/>
    </source>
</evidence>
<accession>A0ABX0IPD5</accession>
<reference evidence="5 6" key="1">
    <citation type="submission" date="2019-11" db="EMBL/GenBank/DDBJ databases">
        <title>Eggerthellaceae novel genus isolated from the rectal contents of marmort.</title>
        <authorList>
            <person name="Zhang G."/>
        </authorList>
    </citation>
    <scope>NUCLEOTIDE SEQUENCE [LARGE SCALE GENOMIC DNA]</scope>
    <source>
        <strain evidence="6">zg-886</strain>
    </source>
</reference>
<dbReference type="InterPro" id="IPR050624">
    <property type="entry name" value="HTH-type_Tx_Regulator"/>
</dbReference>
<evidence type="ECO:0000259" key="4">
    <source>
        <dbReference type="PROSITE" id="PS50977"/>
    </source>
</evidence>
<feature type="DNA-binding region" description="H-T-H motif" evidence="2">
    <location>
        <begin position="54"/>
        <end position="73"/>
    </location>
</feature>
<keyword evidence="6" id="KW-1185">Reference proteome</keyword>
<dbReference type="PANTHER" id="PTHR43479">
    <property type="entry name" value="ACREF/ENVCD OPERON REPRESSOR-RELATED"/>
    <property type="match status" value="1"/>
</dbReference>
<keyword evidence="1 2" id="KW-0238">DNA-binding</keyword>
<feature type="region of interest" description="Disordered" evidence="3">
    <location>
        <begin position="1"/>
        <end position="33"/>
    </location>
</feature>
<gene>
    <name evidence="5" type="ORF">GMI68_09580</name>
</gene>
<comment type="caution">
    <text evidence="5">The sequence shown here is derived from an EMBL/GenBank/DDBJ whole genome shotgun (WGS) entry which is preliminary data.</text>
</comment>
<protein>
    <recommendedName>
        <fullName evidence="4">HTH tetR-type domain-containing protein</fullName>
    </recommendedName>
</protein>
<proteinExistence type="predicted"/>
<feature type="compositionally biased region" description="Polar residues" evidence="3">
    <location>
        <begin position="1"/>
        <end position="21"/>
    </location>
</feature>
<dbReference type="Proteomes" id="UP000636394">
    <property type="component" value="Unassembled WGS sequence"/>
</dbReference>
<dbReference type="Pfam" id="PF14278">
    <property type="entry name" value="TetR_C_8"/>
    <property type="match status" value="1"/>
</dbReference>
<feature type="domain" description="HTH tetR-type" evidence="4">
    <location>
        <begin position="31"/>
        <end position="91"/>
    </location>
</feature>